<sequence length="164" mass="17926">MHAMGGDSSGSASDPQGGGGLPIIWCTDCGRSQVLRCVSQRPWSFGHAFYCCPFYKRDGSGCPFWHWEEEYVKIVATVGRNVGQECDVGRGAGTRNRFGRGMVAAGGGDWSMHGKDLIEGGDWNREAELVSIGKEVVRYLKAICLLCVCALFVLFLILIVQIMK</sequence>
<protein>
    <recommendedName>
        <fullName evidence="6">GRF-type domain-containing protein</fullName>
    </recommendedName>
</protein>
<evidence type="ECO:0000256" key="5">
    <source>
        <dbReference type="SAM" id="Phobius"/>
    </source>
</evidence>
<reference evidence="7 8" key="2">
    <citation type="submission" date="2024-10" db="EMBL/GenBank/DDBJ databases">
        <authorList>
            <person name="Ryan C."/>
        </authorList>
    </citation>
    <scope>NUCLEOTIDE SEQUENCE [LARGE SCALE GENOMIC DNA]</scope>
</reference>
<accession>A0ABC9DYC6</accession>
<dbReference type="EMBL" id="OZ075145">
    <property type="protein sequence ID" value="CAL5046927.1"/>
    <property type="molecule type" value="Genomic_DNA"/>
</dbReference>
<proteinExistence type="predicted"/>
<dbReference type="PANTHER" id="PTHR33680">
    <property type="entry name" value="OS07G0190500 PROTEIN"/>
    <property type="match status" value="1"/>
</dbReference>
<keyword evidence="5" id="KW-1133">Transmembrane helix</keyword>
<keyword evidence="1" id="KW-0479">Metal-binding</keyword>
<evidence type="ECO:0000256" key="1">
    <source>
        <dbReference type="ARBA" id="ARBA00022723"/>
    </source>
</evidence>
<dbReference type="GO" id="GO:0008270">
    <property type="term" value="F:zinc ion binding"/>
    <property type="evidence" value="ECO:0007669"/>
    <property type="project" value="UniProtKB-KW"/>
</dbReference>
<evidence type="ECO:0000256" key="2">
    <source>
        <dbReference type="ARBA" id="ARBA00022771"/>
    </source>
</evidence>
<dbReference type="InterPro" id="IPR010666">
    <property type="entry name" value="Znf_GRF"/>
</dbReference>
<evidence type="ECO:0000256" key="4">
    <source>
        <dbReference type="PROSITE-ProRule" id="PRU01343"/>
    </source>
</evidence>
<keyword evidence="3" id="KW-0862">Zinc</keyword>
<keyword evidence="5" id="KW-0472">Membrane</keyword>
<dbReference type="Proteomes" id="UP001497457">
    <property type="component" value="Chromosome 35b"/>
</dbReference>
<gene>
    <name evidence="7" type="ORF">URODEC1_LOCUS89623</name>
</gene>
<evidence type="ECO:0000259" key="6">
    <source>
        <dbReference type="PROSITE" id="PS51999"/>
    </source>
</evidence>
<evidence type="ECO:0000313" key="7">
    <source>
        <dbReference type="EMBL" id="CAL5046927.1"/>
    </source>
</evidence>
<keyword evidence="8" id="KW-1185">Reference proteome</keyword>
<keyword evidence="2 4" id="KW-0863">Zinc-finger</keyword>
<dbReference type="PROSITE" id="PS51999">
    <property type="entry name" value="ZF_GRF"/>
    <property type="match status" value="1"/>
</dbReference>
<evidence type="ECO:0000313" key="8">
    <source>
        <dbReference type="Proteomes" id="UP001497457"/>
    </source>
</evidence>
<dbReference type="AlphaFoldDB" id="A0ABC9DYC6"/>
<keyword evidence="5" id="KW-0812">Transmembrane</keyword>
<organism evidence="7 8">
    <name type="scientific">Urochloa decumbens</name>
    <dbReference type="NCBI Taxonomy" id="240449"/>
    <lineage>
        <taxon>Eukaryota</taxon>
        <taxon>Viridiplantae</taxon>
        <taxon>Streptophyta</taxon>
        <taxon>Embryophyta</taxon>
        <taxon>Tracheophyta</taxon>
        <taxon>Spermatophyta</taxon>
        <taxon>Magnoliopsida</taxon>
        <taxon>Liliopsida</taxon>
        <taxon>Poales</taxon>
        <taxon>Poaceae</taxon>
        <taxon>PACMAD clade</taxon>
        <taxon>Panicoideae</taxon>
        <taxon>Panicodae</taxon>
        <taxon>Paniceae</taxon>
        <taxon>Melinidinae</taxon>
        <taxon>Urochloa</taxon>
    </lineage>
</organism>
<name>A0ABC9DYC6_9POAL</name>
<reference evidence="8" key="1">
    <citation type="submission" date="2024-06" db="EMBL/GenBank/DDBJ databases">
        <authorList>
            <person name="Ryan C."/>
        </authorList>
    </citation>
    <scope>NUCLEOTIDE SEQUENCE [LARGE SCALE GENOMIC DNA]</scope>
</reference>
<feature type="domain" description="GRF-type" evidence="6">
    <location>
        <begin position="26"/>
        <end position="71"/>
    </location>
</feature>
<evidence type="ECO:0000256" key="3">
    <source>
        <dbReference type="ARBA" id="ARBA00022833"/>
    </source>
</evidence>
<dbReference type="PANTHER" id="PTHR33680:SF7">
    <property type="entry name" value="OS02G0474200 PROTEIN"/>
    <property type="match status" value="1"/>
</dbReference>
<feature type="transmembrane region" description="Helical" evidence="5">
    <location>
        <begin position="142"/>
        <end position="163"/>
    </location>
</feature>